<dbReference type="Pfam" id="PF00593">
    <property type="entry name" value="TonB_dep_Rec_b-barrel"/>
    <property type="match status" value="1"/>
</dbReference>
<evidence type="ECO:0000256" key="1">
    <source>
        <dbReference type="ARBA" id="ARBA00004442"/>
    </source>
</evidence>
<name>A0A160TJT2_9ZZZZ</name>
<proteinExistence type="predicted"/>
<accession>A0A160TJT2</accession>
<keyword evidence="3" id="KW-0998">Cell outer membrane</keyword>
<dbReference type="InterPro" id="IPR036942">
    <property type="entry name" value="Beta-barrel_TonB_sf"/>
</dbReference>
<organism evidence="5">
    <name type="scientific">hydrothermal vent metagenome</name>
    <dbReference type="NCBI Taxonomy" id="652676"/>
    <lineage>
        <taxon>unclassified sequences</taxon>
        <taxon>metagenomes</taxon>
        <taxon>ecological metagenomes</taxon>
    </lineage>
</organism>
<sequence length="543" mass="56656">MRSHAPTNRVAIDSRYGRITGEQGDPDSLDISTAFNGRYDLGGAELYADAIYSHRGSTSPAQFRAPGISVLYPNGFVPHIVLNQDDAGGTVGIRGRAGGFAWDLSDTVGYNDAQFAAKDTTNTSLGAASPTRFDAGGSSYFQNVANFTVSTKLALLAGGNIAVGVEHRHEHYDIRSGEAASFIGAGAQGFPGYNPPSPVHLGRNAVSAFVDAEMKPISMLTLGGAVRYEHYSDFGSAVTGKVSAFLKPTSFVALRATASTGFRAPSLQQTGFSTVSSQSSGGVLVNIGTFAVGDPVARALGAQPLRRERSRNLSGGVVLTPGGGFTLTADAFHIEIADRIALSDTLSGAAVTAVLKAANITNASQVRFFTNALDTTTNGFEIVGRWGGRVGDARLDLGVGYARARTHVDKLATNMAVPALPLMGTMALDLLTTAQPEDKITASGSVALGAFTLNADVVRFGRFKAVSLVTEQVFAPVTTLDLGGTVRVAPGFAMTFGVLNLGNAYPDKIIDRALSQGGSLQYPEVGGLGTNGREYYARVTMSF</sequence>
<dbReference type="SUPFAM" id="SSF56935">
    <property type="entry name" value="Porins"/>
    <property type="match status" value="1"/>
</dbReference>
<dbReference type="Gene3D" id="2.40.170.20">
    <property type="entry name" value="TonB-dependent receptor, beta-barrel domain"/>
    <property type="match status" value="1"/>
</dbReference>
<gene>
    <name evidence="5" type="ORF">MGWOODY_Smn1372</name>
</gene>
<keyword evidence="5" id="KW-0675">Receptor</keyword>
<keyword evidence="2" id="KW-0472">Membrane</keyword>
<dbReference type="AlphaFoldDB" id="A0A160TJT2"/>
<evidence type="ECO:0000256" key="3">
    <source>
        <dbReference type="ARBA" id="ARBA00023237"/>
    </source>
</evidence>
<comment type="subcellular location">
    <subcellularLocation>
        <location evidence="1">Cell outer membrane</location>
    </subcellularLocation>
</comment>
<evidence type="ECO:0000256" key="2">
    <source>
        <dbReference type="ARBA" id="ARBA00023136"/>
    </source>
</evidence>
<dbReference type="InterPro" id="IPR000531">
    <property type="entry name" value="Beta-barrel_TonB"/>
</dbReference>
<dbReference type="PANTHER" id="PTHR47234:SF3">
    <property type="entry name" value="SECRETIN_TONB SHORT N-TERMINAL DOMAIN-CONTAINING PROTEIN"/>
    <property type="match status" value="1"/>
</dbReference>
<dbReference type="GO" id="GO:0009279">
    <property type="term" value="C:cell outer membrane"/>
    <property type="evidence" value="ECO:0007669"/>
    <property type="project" value="UniProtKB-SubCell"/>
</dbReference>
<dbReference type="EMBL" id="CZQE01000180">
    <property type="protein sequence ID" value="CUS44773.1"/>
    <property type="molecule type" value="Genomic_DNA"/>
</dbReference>
<dbReference type="PANTHER" id="PTHR47234">
    <property type="match status" value="1"/>
</dbReference>
<evidence type="ECO:0000259" key="4">
    <source>
        <dbReference type="Pfam" id="PF00593"/>
    </source>
</evidence>
<reference evidence="5" key="1">
    <citation type="submission" date="2015-10" db="EMBL/GenBank/DDBJ databases">
        <authorList>
            <person name="Gilbert D.G."/>
        </authorList>
    </citation>
    <scope>NUCLEOTIDE SEQUENCE</scope>
</reference>
<protein>
    <submittedName>
        <fullName evidence="5">Ferric enterobactin receptor</fullName>
    </submittedName>
</protein>
<feature type="domain" description="TonB-dependent receptor-like beta-barrel" evidence="4">
    <location>
        <begin position="56"/>
        <end position="501"/>
    </location>
</feature>
<evidence type="ECO:0000313" key="5">
    <source>
        <dbReference type="EMBL" id="CUS44773.1"/>
    </source>
</evidence>